<proteinExistence type="predicted"/>
<protein>
    <recommendedName>
        <fullName evidence="3">TIGR04255 family protein</fullName>
    </recommendedName>
</protein>
<keyword evidence="2" id="KW-1185">Reference proteome</keyword>
<dbReference type="RefSeq" id="WP_248215633.1">
    <property type="nucleotide sequence ID" value="NZ_JAPMLV010000009.1"/>
</dbReference>
<organism evidence="1 2">
    <name type="scientific">Enterobacter pseudoroggenkampii</name>
    <dbReference type="NCBI Taxonomy" id="2996112"/>
    <lineage>
        <taxon>Bacteria</taxon>
        <taxon>Pseudomonadati</taxon>
        <taxon>Pseudomonadota</taxon>
        <taxon>Gammaproteobacteria</taxon>
        <taxon>Enterobacterales</taxon>
        <taxon>Enterobacteriaceae</taxon>
        <taxon>Enterobacter</taxon>
    </lineage>
</organism>
<name>A0ABT3XKT1_9ENTR</name>
<reference evidence="1" key="1">
    <citation type="submission" date="2022-11" db="EMBL/GenBank/DDBJ databases">
        <title>The draft genomes of two Enterobacter strains.</title>
        <authorList>
            <person name="He Y."/>
            <person name="Wu S."/>
            <person name="Feng Y."/>
            <person name="Zong Z."/>
        </authorList>
    </citation>
    <scope>NUCLEOTIDE SEQUENCE</scope>
    <source>
        <strain evidence="1">155092</strain>
    </source>
</reference>
<evidence type="ECO:0000313" key="2">
    <source>
        <dbReference type="Proteomes" id="UP001163211"/>
    </source>
</evidence>
<sequence>MNYQFVVFFNQHIVRPDTFFNLLNEGIGNLFDRMPQIIPLPTEVPPEIPRVTATNSSDTYLMNVSLNRFDFTMNVADSKFKEDEAMSDFILKLKLIVKNIPNNYEINRIGMVGNYFELEKNPATALAKKLSRKDLGLVNEFNYRFNKVNQEFGFDFNHIYSFGNAIINTRGVDAEAIFIQKDINNNPTDEVFKKELISDILMKKIKELTPESLGGIY</sequence>
<evidence type="ECO:0008006" key="3">
    <source>
        <dbReference type="Google" id="ProtNLM"/>
    </source>
</evidence>
<accession>A0ABT3XKT1</accession>
<comment type="caution">
    <text evidence="1">The sequence shown here is derived from an EMBL/GenBank/DDBJ whole genome shotgun (WGS) entry which is preliminary data.</text>
</comment>
<dbReference type="EMBL" id="JAPMLV010000009">
    <property type="protein sequence ID" value="MCX8305727.1"/>
    <property type="molecule type" value="Genomic_DNA"/>
</dbReference>
<gene>
    <name evidence="1" type="ORF">OTG14_22540</name>
</gene>
<dbReference type="Proteomes" id="UP001163211">
    <property type="component" value="Unassembled WGS sequence"/>
</dbReference>
<evidence type="ECO:0000313" key="1">
    <source>
        <dbReference type="EMBL" id="MCX8305727.1"/>
    </source>
</evidence>